<dbReference type="Gene3D" id="2.130.10.130">
    <property type="entry name" value="Integrin alpha, N-terminal"/>
    <property type="match status" value="3"/>
</dbReference>
<comment type="caution">
    <text evidence="5">The sequence shown here is derived from an EMBL/GenBank/DDBJ whole genome shotgun (WGS) entry which is preliminary data.</text>
</comment>
<organism evidence="5 6">
    <name type="scientific">Streptomyces yaizuensis</name>
    <dbReference type="NCBI Taxonomy" id="2989713"/>
    <lineage>
        <taxon>Bacteria</taxon>
        <taxon>Bacillati</taxon>
        <taxon>Actinomycetota</taxon>
        <taxon>Actinomycetes</taxon>
        <taxon>Kitasatosporales</taxon>
        <taxon>Streptomycetaceae</taxon>
        <taxon>Streptomyces</taxon>
    </lineage>
</organism>
<dbReference type="Proteomes" id="UP001291653">
    <property type="component" value="Unassembled WGS sequence"/>
</dbReference>
<feature type="chain" id="PRO_5047046287" evidence="4">
    <location>
        <begin position="29"/>
        <end position="460"/>
    </location>
</feature>
<dbReference type="InterPro" id="IPR028994">
    <property type="entry name" value="Integrin_alpha_N"/>
</dbReference>
<keyword evidence="1 4" id="KW-0732">Signal</keyword>
<gene>
    <name evidence="5" type="ORF">SYYSPA8_23710</name>
</gene>
<dbReference type="Pfam" id="PF01839">
    <property type="entry name" value="FG-GAP"/>
    <property type="match status" value="2"/>
</dbReference>
<name>A0ABQ5P431_9ACTN</name>
<dbReference type="EMBL" id="BSBI01000010">
    <property type="protein sequence ID" value="GLF97361.1"/>
    <property type="molecule type" value="Genomic_DNA"/>
</dbReference>
<evidence type="ECO:0000256" key="4">
    <source>
        <dbReference type="SAM" id="SignalP"/>
    </source>
</evidence>
<evidence type="ECO:0000256" key="2">
    <source>
        <dbReference type="ARBA" id="ARBA00022737"/>
    </source>
</evidence>
<sequence length="460" mass="46294">MTMSRTLRTGLATSLSLALAGGAVGLSAGPGAAAGAPRAAKPAKFADDFNGDGIRDYVVPGDGRFQVTYGAARGIGTKTTTFTQSTPGIPGTAGSAGGYGDAFGSQLATGDFNRDGYADVAAGDPTEKAGRPARGAVTLIWGSKAGLTGTGAARIPLPDTKVRTGFGGVLAAGDFTGDGRVDLAVMDTWVLHLYRGGFTKAGKGGTVSEYKPYEAGLHGVLGLAAGRVDKDGITDLYAVGQGQANAGPTSAALLFKGGSSLKRGKLTTYNRAFHHPTDPVVADFDRNGYGDLALGEGREDGAGALAVLRGGANGPVSTYRVNQGSPGVATGLTPGDAFATSISAGDVDRDGYPDLAVGVPQEKVGAVENAGGVHLLRGSRTGLTGAGSQWFTRETAGVPGTASRGDALGQFVRLRDADRDGHLDLLAGGDYPPGLVLRGGKKGIGTEGAGELRLRPSFPQ</sequence>
<dbReference type="PANTHER" id="PTHR46580">
    <property type="entry name" value="SENSOR KINASE-RELATED"/>
    <property type="match status" value="1"/>
</dbReference>
<keyword evidence="2" id="KW-0677">Repeat</keyword>
<keyword evidence="6" id="KW-1185">Reference proteome</keyword>
<accession>A0ABQ5P431</accession>
<proteinExistence type="predicted"/>
<protein>
    <submittedName>
        <fullName evidence="5">FG-GAP and VCBS repeat-containing protein</fullName>
    </submittedName>
</protein>
<evidence type="ECO:0000256" key="1">
    <source>
        <dbReference type="ARBA" id="ARBA00022729"/>
    </source>
</evidence>
<dbReference type="RefSeq" id="WP_323449357.1">
    <property type="nucleotide sequence ID" value="NZ_BSBI01000010.1"/>
</dbReference>
<evidence type="ECO:0000256" key="3">
    <source>
        <dbReference type="ARBA" id="ARBA00023180"/>
    </source>
</evidence>
<evidence type="ECO:0000313" key="6">
    <source>
        <dbReference type="Proteomes" id="UP001291653"/>
    </source>
</evidence>
<evidence type="ECO:0000313" key="5">
    <source>
        <dbReference type="EMBL" id="GLF97361.1"/>
    </source>
</evidence>
<feature type="signal peptide" evidence="4">
    <location>
        <begin position="1"/>
        <end position="28"/>
    </location>
</feature>
<keyword evidence="3" id="KW-0325">Glycoprotein</keyword>
<reference evidence="5 6" key="1">
    <citation type="submission" date="2022-10" db="EMBL/GenBank/DDBJ databases">
        <title>Draft genome sequence of Streptomyces sp. YSPA8.</title>
        <authorList>
            <person name="Moriuchi R."/>
            <person name="Dohra H."/>
            <person name="Yamamura H."/>
            <person name="Kodani S."/>
        </authorList>
    </citation>
    <scope>NUCLEOTIDE SEQUENCE [LARGE SCALE GENOMIC DNA]</scope>
    <source>
        <strain evidence="5 6">YSPA8</strain>
    </source>
</reference>
<dbReference type="PROSITE" id="PS51470">
    <property type="entry name" value="FG_GAP"/>
    <property type="match status" value="2"/>
</dbReference>
<dbReference type="SMART" id="SM00191">
    <property type="entry name" value="Int_alpha"/>
    <property type="match status" value="3"/>
</dbReference>
<dbReference type="SUPFAM" id="SSF69318">
    <property type="entry name" value="Integrin alpha N-terminal domain"/>
    <property type="match status" value="2"/>
</dbReference>
<dbReference type="InterPro" id="IPR013517">
    <property type="entry name" value="FG-GAP"/>
</dbReference>
<dbReference type="PANTHER" id="PTHR46580:SF2">
    <property type="entry name" value="MAM DOMAIN-CONTAINING PROTEIN"/>
    <property type="match status" value="1"/>
</dbReference>
<dbReference type="InterPro" id="IPR013519">
    <property type="entry name" value="Int_alpha_beta-p"/>
</dbReference>